<evidence type="ECO:0000313" key="1">
    <source>
        <dbReference type="EMBL" id="MEQ6355234.1"/>
    </source>
</evidence>
<reference evidence="1 2" key="1">
    <citation type="submission" date="2024-06" db="EMBL/GenBank/DDBJ databases">
        <title>Lysinibacillus zambalefons sp. nov., a Novel Firmicute Isolated from the Poon Bato Zambales Hyperalkaline Spring.</title>
        <authorList>
            <person name="Aja J.A."/>
            <person name="Lazaro J.E.H."/>
            <person name="Llorin L.D."/>
            <person name="Lim K.R."/>
            <person name="Teodosio J."/>
            <person name="Dalisay D.S."/>
        </authorList>
    </citation>
    <scope>NUCLEOTIDE SEQUENCE [LARGE SCALE GENOMIC DNA]</scope>
    <source>
        <strain evidence="1 2">M3</strain>
    </source>
</reference>
<dbReference type="EMBL" id="JBEGDG010000007">
    <property type="protein sequence ID" value="MEQ6355234.1"/>
    <property type="molecule type" value="Genomic_DNA"/>
</dbReference>
<gene>
    <name evidence="1" type="ORF">ABNX05_11450</name>
</gene>
<name>A0ABV1MSY1_9BACI</name>
<keyword evidence="2" id="KW-1185">Reference proteome</keyword>
<protein>
    <recommendedName>
        <fullName evidence="3">ANTAR domain-containing protein</fullName>
    </recommendedName>
</protein>
<organism evidence="1 2">
    <name type="scientific">Lysinibacillus zambalensis</name>
    <dbReference type="NCBI Taxonomy" id="3160866"/>
    <lineage>
        <taxon>Bacteria</taxon>
        <taxon>Bacillati</taxon>
        <taxon>Bacillota</taxon>
        <taxon>Bacilli</taxon>
        <taxon>Bacillales</taxon>
        <taxon>Bacillaceae</taxon>
        <taxon>Lysinibacillus</taxon>
    </lineage>
</organism>
<proteinExistence type="predicted"/>
<comment type="caution">
    <text evidence="1">The sequence shown here is derived from an EMBL/GenBank/DDBJ whole genome shotgun (WGS) entry which is preliminary data.</text>
</comment>
<dbReference type="Proteomes" id="UP001478862">
    <property type="component" value="Unassembled WGS sequence"/>
</dbReference>
<evidence type="ECO:0008006" key="3">
    <source>
        <dbReference type="Google" id="ProtNLM"/>
    </source>
</evidence>
<dbReference type="RefSeq" id="WP_349659863.1">
    <property type="nucleotide sequence ID" value="NZ_JBEGDG010000007.1"/>
</dbReference>
<evidence type="ECO:0000313" key="2">
    <source>
        <dbReference type="Proteomes" id="UP001478862"/>
    </source>
</evidence>
<sequence>MNNMKRVHIKKDESVESALLLVISKLSITQPDEALKLMAMCANDDLPKRSVLNYALDIVERRNYLS</sequence>
<accession>A0ABV1MSY1</accession>